<dbReference type="InterPro" id="IPR007848">
    <property type="entry name" value="Small_mtfrase_dom"/>
</dbReference>
<dbReference type="Proteomes" id="UP000654075">
    <property type="component" value="Unassembled WGS sequence"/>
</dbReference>
<dbReference type="GO" id="GO:0008757">
    <property type="term" value="F:S-adenosylmethionine-dependent methyltransferase activity"/>
    <property type="evidence" value="ECO:0007669"/>
    <property type="project" value="TreeGrafter"/>
</dbReference>
<name>A0A813H551_POLGL</name>
<dbReference type="PANTHER" id="PTHR45875">
    <property type="entry name" value="METHYLTRANSFERASE N6AMT1"/>
    <property type="match status" value="1"/>
</dbReference>
<evidence type="ECO:0000259" key="6">
    <source>
        <dbReference type="Pfam" id="PF05175"/>
    </source>
</evidence>
<evidence type="ECO:0000256" key="1">
    <source>
        <dbReference type="ARBA" id="ARBA00006149"/>
    </source>
</evidence>
<keyword evidence="3" id="KW-0808">Transferase</keyword>
<dbReference type="EMBL" id="CAJNNV010030558">
    <property type="protein sequence ID" value="CAE8632916.1"/>
    <property type="molecule type" value="Genomic_DNA"/>
</dbReference>
<keyword evidence="8" id="KW-1185">Reference proteome</keyword>
<sequence>MDDDQAPVQSRDDDAAVRRAFQPLDNGAPGPGVPWRGSQAPRRVREALGALRDILLRHNYSEAAAGALLGVGRLAGQGAWPRLSQPLQDLEFAGQLPPRLGGLSRATATLLGAFLLNATMSPPTAFEDVVGGALVQELAELNMLWRPAGADGPWLSAVQLAPVAIHTAKGPGALFLAVDWDELRPWHQVMTSTIDSYALLRIQRLAPLGWSPRRVLDLCAGSGVQGLHAAAVFASSAPSVALVDLNPRALRFAKVNVLLNVLPRVTLYHGSLYEALPKKRCRNTGADTGKKSSSSSSMSPRPCSGNQFDLILANPPYVPSMGGGQMFVAGGPQGESITEVVVSGSAAMLAPGGRLMLVANLANVNRDYAGKLLKWWKAGSTAADSPGGPTPSTEVKFDVLHGDVWSPEQYASGFIGADEARSQYRRFLRRAGVSSMTNGFILAHRPEPPPDAERVSVVCQPCGMHWWIAAIVDITRPWPVLQSPWLGLLAKLVNAGPGVVLTLPVATSRKRASSVRQRYGCGDAVAEAALFAARARLSMAGAIDAKPGAGKRTKIALEMGPAMRTAAPVPPLPAPLQPQAGEAASALVPAEVGSGDLHVWMGAGGKQSAKGKAPPQLVAPRLSEVRKSAAESDLDEQEQVQHPKIGRPRALKDVGKAAAELVAEVKAKLGEAIDNAEELAIKHQYESHRIKTLKGRFHCGSSMAADILRITKARLSMAGLPAKSLPNRQVVYLKGADVEVPSALRQRLTRKQRDPVAAARQADQQILCRRQRLRWRAGVLTQHVPAAAAQAQQLPRTQLLAGQASCSSQAAPPRGAQCPPPGATGRRLLRVRRSSQCKEAQSCWRLSRWLRPFKRLRNRLLPLRARRSSKAASPPLQATAAGPKKQVIGMPAVPGWSARLVLFLGGGAHSARPLACTSRKAAWDLLRDSQQISAELRHLFHTFRVANSDSWQLAEQVRLEQLQSMAGVLKALVPLEPRGPQAAVAVSAPGGFQTLAAVPRLLSRAVKRRSSVSSGSSVASRRARRRGLTEATADLERARVLRVDLLLRDLAKHVTSTSRRLDAGRQQV</sequence>
<dbReference type="Pfam" id="PF05175">
    <property type="entry name" value="MTS"/>
    <property type="match status" value="1"/>
</dbReference>
<evidence type="ECO:0000256" key="4">
    <source>
        <dbReference type="ARBA" id="ARBA00022691"/>
    </source>
</evidence>
<dbReference type="GO" id="GO:0003676">
    <property type="term" value="F:nucleic acid binding"/>
    <property type="evidence" value="ECO:0007669"/>
    <property type="project" value="InterPro"/>
</dbReference>
<dbReference type="PANTHER" id="PTHR45875:SF1">
    <property type="entry name" value="METHYLTRANSFERASE N6AMT1"/>
    <property type="match status" value="1"/>
</dbReference>
<dbReference type="InterPro" id="IPR052190">
    <property type="entry name" value="Euk-Arch_PrmC-MTase"/>
</dbReference>
<evidence type="ECO:0000313" key="7">
    <source>
        <dbReference type="EMBL" id="CAE8632916.1"/>
    </source>
</evidence>
<reference evidence="7" key="1">
    <citation type="submission" date="2021-02" db="EMBL/GenBank/DDBJ databases">
        <authorList>
            <person name="Dougan E. K."/>
            <person name="Rhodes N."/>
            <person name="Thang M."/>
            <person name="Chan C."/>
        </authorList>
    </citation>
    <scope>NUCLEOTIDE SEQUENCE</scope>
</reference>
<dbReference type="GO" id="GO:0032259">
    <property type="term" value="P:methylation"/>
    <property type="evidence" value="ECO:0007669"/>
    <property type="project" value="UniProtKB-KW"/>
</dbReference>
<feature type="domain" description="Methyltransferase small" evidence="6">
    <location>
        <begin position="204"/>
        <end position="279"/>
    </location>
</feature>
<feature type="region of interest" description="Disordered" evidence="5">
    <location>
        <begin position="804"/>
        <end position="825"/>
    </location>
</feature>
<feature type="region of interest" description="Disordered" evidence="5">
    <location>
        <begin position="283"/>
        <end position="302"/>
    </location>
</feature>
<evidence type="ECO:0000313" key="8">
    <source>
        <dbReference type="Proteomes" id="UP000654075"/>
    </source>
</evidence>
<dbReference type="InterPro" id="IPR029063">
    <property type="entry name" value="SAM-dependent_MTases_sf"/>
</dbReference>
<evidence type="ECO:0000256" key="2">
    <source>
        <dbReference type="ARBA" id="ARBA00022603"/>
    </source>
</evidence>
<gene>
    <name evidence="7" type="ORF">PGLA1383_LOCUS48837</name>
</gene>
<dbReference type="Gene3D" id="3.40.50.150">
    <property type="entry name" value="Vaccinia Virus protein VP39"/>
    <property type="match status" value="1"/>
</dbReference>
<keyword evidence="4" id="KW-0949">S-adenosyl-L-methionine</keyword>
<evidence type="ECO:0000256" key="3">
    <source>
        <dbReference type="ARBA" id="ARBA00022679"/>
    </source>
</evidence>
<dbReference type="PROSITE" id="PS00092">
    <property type="entry name" value="N6_MTASE"/>
    <property type="match status" value="1"/>
</dbReference>
<dbReference type="InterPro" id="IPR002052">
    <property type="entry name" value="DNA_methylase_N6_adenine_CS"/>
</dbReference>
<dbReference type="GO" id="GO:0035657">
    <property type="term" value="C:eRF1 methyltransferase complex"/>
    <property type="evidence" value="ECO:0007669"/>
    <property type="project" value="TreeGrafter"/>
</dbReference>
<dbReference type="OrthoDB" id="269872at2759"/>
<dbReference type="GO" id="GO:0008276">
    <property type="term" value="F:protein methyltransferase activity"/>
    <property type="evidence" value="ECO:0007669"/>
    <property type="project" value="TreeGrafter"/>
</dbReference>
<protein>
    <recommendedName>
        <fullName evidence="6">Methyltransferase small domain-containing protein</fullName>
    </recommendedName>
</protein>
<dbReference type="CDD" id="cd02440">
    <property type="entry name" value="AdoMet_MTases"/>
    <property type="match status" value="1"/>
</dbReference>
<accession>A0A813H551</accession>
<evidence type="ECO:0000256" key="5">
    <source>
        <dbReference type="SAM" id="MobiDB-lite"/>
    </source>
</evidence>
<comment type="similarity">
    <text evidence="1">Belongs to the eukaryotic/archaeal PrmC-related family.</text>
</comment>
<organism evidence="7 8">
    <name type="scientific">Polarella glacialis</name>
    <name type="common">Dinoflagellate</name>
    <dbReference type="NCBI Taxonomy" id="89957"/>
    <lineage>
        <taxon>Eukaryota</taxon>
        <taxon>Sar</taxon>
        <taxon>Alveolata</taxon>
        <taxon>Dinophyceae</taxon>
        <taxon>Suessiales</taxon>
        <taxon>Suessiaceae</taxon>
        <taxon>Polarella</taxon>
    </lineage>
</organism>
<dbReference type="AlphaFoldDB" id="A0A813H551"/>
<proteinExistence type="inferred from homology"/>
<keyword evidence="2" id="KW-0489">Methyltransferase</keyword>
<comment type="caution">
    <text evidence="7">The sequence shown here is derived from an EMBL/GenBank/DDBJ whole genome shotgun (WGS) entry which is preliminary data.</text>
</comment>
<dbReference type="SUPFAM" id="SSF53335">
    <property type="entry name" value="S-adenosyl-L-methionine-dependent methyltransferases"/>
    <property type="match status" value="1"/>
</dbReference>